<evidence type="ECO:0000256" key="2">
    <source>
        <dbReference type="SAM" id="Phobius"/>
    </source>
</evidence>
<feature type="compositionally biased region" description="Basic and acidic residues" evidence="1">
    <location>
        <begin position="416"/>
        <end position="444"/>
    </location>
</feature>
<reference evidence="3 4" key="1">
    <citation type="submission" date="2024-10" db="EMBL/GenBank/DDBJ databases">
        <title>Updated reference genomes for cyclostephanoid diatoms.</title>
        <authorList>
            <person name="Roberts W.R."/>
            <person name="Alverson A.J."/>
        </authorList>
    </citation>
    <scope>NUCLEOTIDE SEQUENCE [LARGE SCALE GENOMIC DNA]</scope>
    <source>
        <strain evidence="3 4">AJA276-08</strain>
    </source>
</reference>
<name>A0ABD3QIV4_9STRA</name>
<feature type="compositionally biased region" description="Low complexity" evidence="1">
    <location>
        <begin position="138"/>
        <end position="175"/>
    </location>
</feature>
<dbReference type="AlphaFoldDB" id="A0ABD3QIV4"/>
<sequence>MPRVRQMQGWKAKPLKITFPELATKAAPKTLNCLPEYECLRDDVRELAIVPLILSSKSPGQKAPSQGVSHRESLFFIKRFINLSSIIMDYDPLGDVELEIPDIGWDIARYETNQPTESNQPTPHPPSFDPTPVPSPSPSSDTHSSTATPTESLSPSPSTTNVSETSTSSSSTYYSCPPPPAKTVQHGTTIVKVEPSISIVRIPYGFQVQTSENEDVITILPNIENQIEATLGEYMKSNTEDGYDENLCKGYDVEDFRLRKLNNAVSTLEDAPTKIIAISRAKGMFVDENYKCEPHNENCHLIYGELDATYVGNNEAGVKSSISRVIKDVVVDQVKYDIQYKEVDDESYGYKSPDISNEIPVIVSSAQEATPESIIKSSRLTPYGLGILVALSSTFIVLCFVFFIKDGGSKKRKNAKRENKYAKREMNNAKRKALGEGDDSKQSDEHSYCYDLENVEIDHEMNIEEDVEVKNTRKYGSANAATATAAVAADCVDSSRESRKTKKWWNKTDDSAKVAAAATVAVDSVDRTKKWWDKSDDSAKVATVAAARTTTTTVESVDGSYFSSKTKKVSNKEVDSLKLDSLVSVETVDEESSRSDSEQGPMAVHPSERATGIQFLPSLPNFLKGSTPLVDRLPSNLCESRVSVDESTATQKSSSLSHGVTTDFRSRSSSSRDGYTSCSFSPTTQESFAFWFYPLLYA</sequence>
<evidence type="ECO:0000313" key="4">
    <source>
        <dbReference type="Proteomes" id="UP001530315"/>
    </source>
</evidence>
<feature type="region of interest" description="Disordered" evidence="1">
    <location>
        <begin position="113"/>
        <end position="184"/>
    </location>
</feature>
<evidence type="ECO:0000256" key="1">
    <source>
        <dbReference type="SAM" id="MobiDB-lite"/>
    </source>
</evidence>
<comment type="caution">
    <text evidence="3">The sequence shown here is derived from an EMBL/GenBank/DDBJ whole genome shotgun (WGS) entry which is preliminary data.</text>
</comment>
<organism evidence="3 4">
    <name type="scientific">Stephanodiscus triporus</name>
    <dbReference type="NCBI Taxonomy" id="2934178"/>
    <lineage>
        <taxon>Eukaryota</taxon>
        <taxon>Sar</taxon>
        <taxon>Stramenopiles</taxon>
        <taxon>Ochrophyta</taxon>
        <taxon>Bacillariophyta</taxon>
        <taxon>Coscinodiscophyceae</taxon>
        <taxon>Thalassiosirophycidae</taxon>
        <taxon>Stephanodiscales</taxon>
        <taxon>Stephanodiscaceae</taxon>
        <taxon>Stephanodiscus</taxon>
    </lineage>
</organism>
<accession>A0ABD3QIV4</accession>
<feature type="region of interest" description="Disordered" evidence="1">
    <location>
        <begin position="648"/>
        <end position="676"/>
    </location>
</feature>
<proteinExistence type="predicted"/>
<gene>
    <name evidence="3" type="ORF">ACHAW5_003690</name>
</gene>
<feature type="compositionally biased region" description="Polar residues" evidence="1">
    <location>
        <begin position="648"/>
        <end position="660"/>
    </location>
</feature>
<keyword evidence="2" id="KW-1133">Transmembrane helix</keyword>
<evidence type="ECO:0000313" key="3">
    <source>
        <dbReference type="EMBL" id="KAL3800042.1"/>
    </source>
</evidence>
<feature type="region of interest" description="Disordered" evidence="1">
    <location>
        <begin position="414"/>
        <end position="444"/>
    </location>
</feature>
<dbReference type="Proteomes" id="UP001530315">
    <property type="component" value="Unassembled WGS sequence"/>
</dbReference>
<keyword evidence="2" id="KW-0472">Membrane</keyword>
<feature type="transmembrane region" description="Helical" evidence="2">
    <location>
        <begin position="383"/>
        <end position="404"/>
    </location>
</feature>
<protein>
    <submittedName>
        <fullName evidence="3">Uncharacterized protein</fullName>
    </submittedName>
</protein>
<keyword evidence="4" id="KW-1185">Reference proteome</keyword>
<feature type="region of interest" description="Disordered" evidence="1">
    <location>
        <begin position="587"/>
        <end position="606"/>
    </location>
</feature>
<keyword evidence="2" id="KW-0812">Transmembrane</keyword>
<dbReference type="EMBL" id="JALLAZ020000231">
    <property type="protein sequence ID" value="KAL3800042.1"/>
    <property type="molecule type" value="Genomic_DNA"/>
</dbReference>
<feature type="compositionally biased region" description="Pro residues" evidence="1">
    <location>
        <begin position="122"/>
        <end position="137"/>
    </location>
</feature>